<dbReference type="SUPFAM" id="SSF53448">
    <property type="entry name" value="Nucleotide-diphospho-sugar transferases"/>
    <property type="match status" value="1"/>
</dbReference>
<evidence type="ECO:0000313" key="3">
    <source>
        <dbReference type="Proteomes" id="UP001606302"/>
    </source>
</evidence>
<dbReference type="Gene3D" id="3.90.550.10">
    <property type="entry name" value="Spore Coat Polysaccharide Biosynthesis Protein SpsA, Chain A"/>
    <property type="match status" value="1"/>
</dbReference>
<proteinExistence type="predicted"/>
<comment type="caution">
    <text evidence="2">The sequence shown here is derived from an EMBL/GenBank/DDBJ whole genome shotgun (WGS) entry which is preliminary data.</text>
</comment>
<dbReference type="InterPro" id="IPR029044">
    <property type="entry name" value="Nucleotide-diphossugar_trans"/>
</dbReference>
<gene>
    <name evidence="2" type="ORF">ACG04Q_03725</name>
</gene>
<dbReference type="Proteomes" id="UP001606302">
    <property type="component" value="Unassembled WGS sequence"/>
</dbReference>
<evidence type="ECO:0000313" key="2">
    <source>
        <dbReference type="EMBL" id="MFG6460668.1"/>
    </source>
</evidence>
<dbReference type="InterPro" id="IPR001173">
    <property type="entry name" value="Glyco_trans_2-like"/>
</dbReference>
<dbReference type="EMBL" id="JBIGHX010000001">
    <property type="protein sequence ID" value="MFG6460668.1"/>
    <property type="molecule type" value="Genomic_DNA"/>
</dbReference>
<dbReference type="Pfam" id="PF00535">
    <property type="entry name" value="Glycos_transf_2"/>
    <property type="match status" value="1"/>
</dbReference>
<feature type="domain" description="Glycosyltransferase 2-like" evidence="1">
    <location>
        <begin position="10"/>
        <end position="134"/>
    </location>
</feature>
<reference evidence="2 3" key="1">
    <citation type="submission" date="2024-08" db="EMBL/GenBank/DDBJ databases">
        <authorList>
            <person name="Lu H."/>
        </authorList>
    </citation>
    <scope>NUCLEOTIDE SEQUENCE [LARGE SCALE GENOMIC DNA]</scope>
    <source>
        <strain evidence="2 3">DXS20W</strain>
    </source>
</reference>
<dbReference type="RefSeq" id="WP_394509475.1">
    <property type="nucleotide sequence ID" value="NZ_JBIGHX010000001.1"/>
</dbReference>
<name>A0ABW7GFE9_9BURK</name>
<protein>
    <submittedName>
        <fullName evidence="2">Glycosyltransferase family 2 protein</fullName>
    </submittedName>
</protein>
<accession>A0ABW7GFE9</accession>
<organism evidence="2 3">
    <name type="scientific">Pelomonas lactea</name>
    <dbReference type="NCBI Taxonomy" id="3299030"/>
    <lineage>
        <taxon>Bacteria</taxon>
        <taxon>Pseudomonadati</taxon>
        <taxon>Pseudomonadota</taxon>
        <taxon>Betaproteobacteria</taxon>
        <taxon>Burkholderiales</taxon>
        <taxon>Sphaerotilaceae</taxon>
        <taxon>Roseateles</taxon>
    </lineage>
</organism>
<keyword evidence="3" id="KW-1185">Reference proteome</keyword>
<sequence length="338" mass="37322">MNLASPGLLTIAIPTFDRNEQLARTVAALLPQLRAGVNLVIRDNASPVPVAATLEALIAGRSDVCVVRNVCNIGGGANVLRCLEVCETEWLWILGDDDTPLPGAVACILADIEAADDGLVGVNYRCELYDRREVRELRGADDFLARADSLSNLLLLSATVVRAPRLKPRLRLAYAYMSSWISHLAALLFSLGENGRVRLSMERIVRWEPPDLAASWSMIGAALAFSTAADLPLTQRQRDMLMARMEADIQPELLGLARQLLASACQSGDGAGARWTWRQIRYRRFGGRLRSARAWLAWGLGWLFVAPRLTRPVVEAFARWRLGDQAGRNVLQDPMKRI</sequence>
<evidence type="ECO:0000259" key="1">
    <source>
        <dbReference type="Pfam" id="PF00535"/>
    </source>
</evidence>